<evidence type="ECO:0000256" key="3">
    <source>
        <dbReference type="ARBA" id="ARBA00022801"/>
    </source>
</evidence>
<name>A0A8H7VKR1_9FUNG</name>
<comment type="similarity">
    <text evidence="1">Belongs to the peptidase S33 family.</text>
</comment>
<dbReference type="EMBL" id="JAEPRB010000081">
    <property type="protein sequence ID" value="KAG2222517.1"/>
    <property type="molecule type" value="Genomic_DNA"/>
</dbReference>
<keyword evidence="7" id="KW-1185">Reference proteome</keyword>
<evidence type="ECO:0000313" key="7">
    <source>
        <dbReference type="Proteomes" id="UP000646827"/>
    </source>
</evidence>
<feature type="active site" description="Nucleophile" evidence="4">
    <location>
        <position position="176"/>
    </location>
</feature>
<organism evidence="6 7">
    <name type="scientific">Circinella minor</name>
    <dbReference type="NCBI Taxonomy" id="1195481"/>
    <lineage>
        <taxon>Eukaryota</taxon>
        <taxon>Fungi</taxon>
        <taxon>Fungi incertae sedis</taxon>
        <taxon>Mucoromycota</taxon>
        <taxon>Mucoromycotina</taxon>
        <taxon>Mucoromycetes</taxon>
        <taxon>Mucorales</taxon>
        <taxon>Lichtheimiaceae</taxon>
        <taxon>Circinella</taxon>
    </lineage>
</organism>
<dbReference type="InterPro" id="IPR016292">
    <property type="entry name" value="Epoxide_hydrolase"/>
</dbReference>
<evidence type="ECO:0000313" key="6">
    <source>
        <dbReference type="EMBL" id="KAG2222517.1"/>
    </source>
</evidence>
<dbReference type="SUPFAM" id="SSF53474">
    <property type="entry name" value="alpha/beta-Hydrolases"/>
    <property type="match status" value="1"/>
</dbReference>
<dbReference type="PANTHER" id="PTHR21661">
    <property type="entry name" value="EPOXIDE HYDROLASE 1-RELATED"/>
    <property type="match status" value="1"/>
</dbReference>
<reference evidence="6 7" key="1">
    <citation type="submission" date="2020-12" db="EMBL/GenBank/DDBJ databases">
        <title>Metabolic potential, ecology and presence of endohyphal bacteria is reflected in genomic diversity of Mucoromycotina.</title>
        <authorList>
            <person name="Muszewska A."/>
            <person name="Okrasinska A."/>
            <person name="Steczkiewicz K."/>
            <person name="Drgas O."/>
            <person name="Orlowska M."/>
            <person name="Perlinska-Lenart U."/>
            <person name="Aleksandrzak-Piekarczyk T."/>
            <person name="Szatraj K."/>
            <person name="Zielenkiewicz U."/>
            <person name="Pilsyk S."/>
            <person name="Malc E."/>
            <person name="Mieczkowski P."/>
            <person name="Kruszewska J.S."/>
            <person name="Biernat P."/>
            <person name="Pawlowska J."/>
        </authorList>
    </citation>
    <scope>NUCLEOTIDE SEQUENCE [LARGE SCALE GENOMIC DNA]</scope>
    <source>
        <strain evidence="6 7">CBS 142.35</strain>
    </source>
</reference>
<accession>A0A8H7VKR1</accession>
<evidence type="ECO:0000256" key="4">
    <source>
        <dbReference type="PIRSR" id="PIRSR001112-1"/>
    </source>
</evidence>
<proteinExistence type="inferred from homology"/>
<dbReference type="InterPro" id="IPR029058">
    <property type="entry name" value="AB_hydrolase_fold"/>
</dbReference>
<sequence>MSIESFEIPSIPPEDLALLKQKLKNPKYPNELEKDVGWKYGAPRRAVEPLVQTWLNDYDWENARAELNQWNHCIATIDGLRVHFIHEPSKNPDSIPLLLLNGWPSTVYEYHKVINTLRDGSTNDSQTFHVVIGSMPGFGFSEPPKVPGYGASKLGDIFNELMKLIGYNEYLVHGTDFGSMLGKWLALNRSENCKGYHTTHLACIPPVPTPTYLWSHPIKVAKFMASMVLGMDIVYGHGSSKIKGKSFMDVENDHEMGYCAIQATRPYTLNFGLTDSPVGLLAWILEKYHNWTYPENKDDHMVLPDSITADEFLTQVTIYWLTNSISSSTRFYYEVMNDPSMKDMFMSPVKIPVGVIYFPAELMKYPREWIEASSNLQQYNEANVGGHFPAFECGEILVDDIQRFGKLLKTKEYI</sequence>
<keyword evidence="2" id="KW-0058">Aromatic hydrocarbons catabolism</keyword>
<comment type="caution">
    <text evidence="6">The sequence shown here is derived from an EMBL/GenBank/DDBJ whole genome shotgun (WGS) entry which is preliminary data.</text>
</comment>
<dbReference type="InterPro" id="IPR010497">
    <property type="entry name" value="Epoxide_hydro_N"/>
</dbReference>
<feature type="active site" description="Proton acceptor" evidence="4">
    <location>
        <position position="387"/>
    </location>
</feature>
<keyword evidence="3" id="KW-0378">Hydrolase</keyword>
<evidence type="ECO:0000259" key="5">
    <source>
        <dbReference type="Pfam" id="PF06441"/>
    </source>
</evidence>
<feature type="domain" description="Epoxide hydrolase N-terminal" evidence="5">
    <location>
        <begin position="5"/>
        <end position="110"/>
    </location>
</feature>
<protein>
    <recommendedName>
        <fullName evidence="5">Epoxide hydrolase N-terminal domain-containing protein</fullName>
    </recommendedName>
</protein>
<evidence type="ECO:0000256" key="2">
    <source>
        <dbReference type="ARBA" id="ARBA00022797"/>
    </source>
</evidence>
<dbReference type="PRINTS" id="PR00412">
    <property type="entry name" value="EPOXHYDRLASE"/>
</dbReference>
<dbReference type="Gene3D" id="3.40.50.1820">
    <property type="entry name" value="alpha/beta hydrolase"/>
    <property type="match status" value="1"/>
</dbReference>
<dbReference type="GO" id="GO:0004301">
    <property type="term" value="F:epoxide hydrolase activity"/>
    <property type="evidence" value="ECO:0007669"/>
    <property type="project" value="TreeGrafter"/>
</dbReference>
<dbReference type="InterPro" id="IPR000639">
    <property type="entry name" value="Epox_hydrolase-like"/>
</dbReference>
<dbReference type="Proteomes" id="UP000646827">
    <property type="component" value="Unassembled WGS sequence"/>
</dbReference>
<dbReference type="Pfam" id="PF06441">
    <property type="entry name" value="EHN"/>
    <property type="match status" value="1"/>
</dbReference>
<dbReference type="OrthoDB" id="7130006at2759"/>
<gene>
    <name evidence="6" type="ORF">INT45_012831</name>
</gene>
<feature type="active site" description="Proton donor" evidence="4">
    <location>
        <position position="332"/>
    </location>
</feature>
<dbReference type="PANTHER" id="PTHR21661:SF35">
    <property type="entry name" value="EPOXIDE HYDROLASE"/>
    <property type="match status" value="1"/>
</dbReference>
<evidence type="ECO:0000256" key="1">
    <source>
        <dbReference type="ARBA" id="ARBA00010088"/>
    </source>
</evidence>
<dbReference type="AlphaFoldDB" id="A0A8H7VKR1"/>
<dbReference type="GO" id="GO:0097176">
    <property type="term" value="P:epoxide metabolic process"/>
    <property type="evidence" value="ECO:0007669"/>
    <property type="project" value="TreeGrafter"/>
</dbReference>
<dbReference type="PIRSF" id="PIRSF001112">
    <property type="entry name" value="Epoxide_hydrolase"/>
    <property type="match status" value="1"/>
</dbReference>